<protein>
    <submittedName>
        <fullName evidence="1">Uncharacterized protein</fullName>
    </submittedName>
</protein>
<proteinExistence type="predicted"/>
<dbReference type="EMBL" id="CBFW010000213">
    <property type="protein sequence ID" value="CDC74355.1"/>
    <property type="molecule type" value="Genomic_DNA"/>
</dbReference>
<dbReference type="AlphaFoldDB" id="R6TQ74"/>
<accession>R6TQ74</accession>
<name>R6TQ74_9BACT</name>
<gene>
    <name evidence="1" type="ORF">BN580_01484</name>
</gene>
<comment type="caution">
    <text evidence="1">The sequence shown here is derived from an EMBL/GenBank/DDBJ whole genome shotgun (WGS) entry which is preliminary data.</text>
</comment>
<evidence type="ECO:0000313" key="1">
    <source>
        <dbReference type="EMBL" id="CDC74355.1"/>
    </source>
</evidence>
<reference evidence="1" key="1">
    <citation type="submission" date="2012-11" db="EMBL/GenBank/DDBJ databases">
        <title>Dependencies among metagenomic species, viruses, plasmids and units of genetic variation.</title>
        <authorList>
            <person name="Nielsen H.B."/>
            <person name="Almeida M."/>
            <person name="Juncker A.S."/>
            <person name="Rasmussen S."/>
            <person name="Li J."/>
            <person name="Sunagawa S."/>
            <person name="Plichta D."/>
            <person name="Gautier L."/>
            <person name="Le Chatelier E."/>
            <person name="Peletier E."/>
            <person name="Bonde I."/>
            <person name="Nielsen T."/>
            <person name="Manichanh C."/>
            <person name="Arumugam M."/>
            <person name="Batto J."/>
            <person name="Santos M.B.Q.D."/>
            <person name="Blom N."/>
            <person name="Borruel N."/>
            <person name="Burgdorf K.S."/>
            <person name="Boumezbeur F."/>
            <person name="Casellas F."/>
            <person name="Dore J."/>
            <person name="Guarner F."/>
            <person name="Hansen T."/>
            <person name="Hildebrand F."/>
            <person name="Kaas R.S."/>
            <person name="Kennedy S."/>
            <person name="Kristiansen K."/>
            <person name="Kultima J.R."/>
            <person name="Leonard P."/>
            <person name="Levenez F."/>
            <person name="Lund O."/>
            <person name="Moumen B."/>
            <person name="Le Paslier D."/>
            <person name="Pons N."/>
            <person name="Pedersen O."/>
            <person name="Prifti E."/>
            <person name="Qin J."/>
            <person name="Raes J."/>
            <person name="Tap J."/>
            <person name="Tims S."/>
            <person name="Ussery D.W."/>
            <person name="Yamada T."/>
            <person name="MetaHit consortium"/>
            <person name="Renault P."/>
            <person name="Sicheritz-Ponten T."/>
            <person name="Bork P."/>
            <person name="Wang J."/>
            <person name="Brunak S."/>
            <person name="Ehrlich S.D."/>
        </authorList>
    </citation>
    <scope>NUCLEOTIDE SEQUENCE [LARGE SCALE GENOMIC DNA]</scope>
</reference>
<organism evidence="1 2">
    <name type="scientific">Candidatus Colimorpha enterica</name>
    <dbReference type="NCBI Taxonomy" id="3083063"/>
    <lineage>
        <taxon>Bacteria</taxon>
        <taxon>Pseudomonadati</taxon>
        <taxon>Bacteroidota</taxon>
        <taxon>Bacteroidia</taxon>
        <taxon>Bacteroidales</taxon>
        <taxon>Candidatus Colimorpha</taxon>
    </lineage>
</organism>
<sequence>MLLRAVRVQEFTRNINDLFAVPFHDKTGGFSHDGDFRCLKILGIRKGKEPVRILFRDNDSHSLLRFAYRKLGPVKSLILFRHGVEVDMQPVGKLSDRDRNTAGSEIVAPLDKKRRLRVAEQPLELSFDRSISLLDFSPAAFKRFQVMGL</sequence>
<evidence type="ECO:0000313" key="2">
    <source>
        <dbReference type="Proteomes" id="UP000017938"/>
    </source>
</evidence>
<dbReference type="Proteomes" id="UP000017938">
    <property type="component" value="Unassembled WGS sequence"/>
</dbReference>